<evidence type="ECO:0000256" key="3">
    <source>
        <dbReference type="ARBA" id="ARBA00022701"/>
    </source>
</evidence>
<dbReference type="CDD" id="cd21748">
    <property type="entry name" value="Kp60-NTD"/>
    <property type="match status" value="1"/>
</dbReference>
<dbReference type="FunFam" id="1.10.8.60:FF:000055">
    <property type="entry name" value="Katanin p60 ATPase-containing subunit A1"/>
    <property type="match status" value="1"/>
</dbReference>
<dbReference type="EMBL" id="LFYR01001898">
    <property type="protein sequence ID" value="KMZ58777.1"/>
    <property type="molecule type" value="Genomic_DNA"/>
</dbReference>
<sequence>MADGTEIKVSGILDNVKIARDYALEGSYENSIVFFDGAILQINKYLNNLEDPARRVEWMETKKDLLEEVNIVKDLEAEIRLLKDVSIRCSSPPIRGSGNKSFLFQPMDEYPSSSAGGSSGNNSFDDPDVWKPPTRERRSGSKPVQTFVKKNDAKYARGAGQRTPVPAPGAKPTPTRGGVGSSTPAVKSSAKKGKPANSSLKSDISNVDGEDAKPKRQYDGPDSDLAAMIERDVLENSPGVRWDDIAGLTDAKRLLEEAVVLPLWMPEYFQGIRRPWKGVLMFGPPGTGKTLLAKAVATECGTTFFNISSATLASKWRGESERMVRCMFNLARFYTPSTIFIDEIDSLCNARGGSGEHESSRRVKSELLVQVDGVNATSVGEDGERKTVMVLAATNFPWDIDEALRRRLEKRIYIPLPDDESRRELIKINLRTVEVAADVDIEGIARRTEGYSGDDLTNVCRDASLNGMRRKIAGKTRDEIKSMSKDTMSIDPVAMCDFEEALSKVQPSVSQADIERHEKWFAEFGSA</sequence>
<dbReference type="AlphaFoldDB" id="A0A0K9NRS9"/>
<dbReference type="Gene3D" id="1.20.58.80">
    <property type="entry name" value="Phosphotransferase system, lactose/cellobiose-type IIA subunit"/>
    <property type="match status" value="1"/>
</dbReference>
<dbReference type="Pfam" id="PF09336">
    <property type="entry name" value="Vps4_C"/>
    <property type="match status" value="1"/>
</dbReference>
<reference evidence="12" key="1">
    <citation type="journal article" date="2016" name="Nature">
        <title>The genome of the seagrass Zostera marina reveals angiosperm adaptation to the sea.</title>
        <authorList>
            <person name="Olsen J.L."/>
            <person name="Rouze P."/>
            <person name="Verhelst B."/>
            <person name="Lin Y.-C."/>
            <person name="Bayer T."/>
            <person name="Collen J."/>
            <person name="Dattolo E."/>
            <person name="De Paoli E."/>
            <person name="Dittami S."/>
            <person name="Maumus F."/>
            <person name="Michel G."/>
            <person name="Kersting A."/>
            <person name="Lauritano C."/>
            <person name="Lohaus R."/>
            <person name="Toepel M."/>
            <person name="Tonon T."/>
            <person name="Vanneste K."/>
            <person name="Amirebrahimi M."/>
            <person name="Brakel J."/>
            <person name="Bostroem C."/>
            <person name="Chovatia M."/>
            <person name="Grimwood J."/>
            <person name="Jenkins J.W."/>
            <person name="Jueterbock A."/>
            <person name="Mraz A."/>
            <person name="Stam W.T."/>
            <person name="Tice H."/>
            <person name="Bornberg-Bauer E."/>
            <person name="Green P.J."/>
            <person name="Pearson G.A."/>
            <person name="Procaccini G."/>
            <person name="Duarte C.M."/>
            <person name="Schmutz J."/>
            <person name="Reusch T.B.H."/>
            <person name="Van de Peer Y."/>
        </authorList>
    </citation>
    <scope>NUCLEOTIDE SEQUENCE [LARGE SCALE GENOMIC DNA]</scope>
    <source>
        <strain evidence="12">cv. Finnish</strain>
    </source>
</reference>
<comment type="similarity">
    <text evidence="8">Belongs to the AAA ATPase family. Katanin p60 subunit A1 subfamily.</text>
</comment>
<dbReference type="PANTHER" id="PTHR23074">
    <property type="entry name" value="AAA DOMAIN-CONTAINING"/>
    <property type="match status" value="1"/>
</dbReference>
<dbReference type="SUPFAM" id="SSF52540">
    <property type="entry name" value="P-loop containing nucleoside triphosphate hydrolases"/>
    <property type="match status" value="1"/>
</dbReference>
<evidence type="ECO:0000256" key="5">
    <source>
        <dbReference type="ARBA" id="ARBA00022840"/>
    </source>
</evidence>
<name>A0A0K9NRS9_ZOSMR</name>
<dbReference type="InterPro" id="IPR028596">
    <property type="entry name" value="KATNA1"/>
</dbReference>
<comment type="catalytic activity">
    <reaction evidence="8">
        <text>n ATP + n H2O + a microtubule = n ADP + n phosphate + (n+1) alpha/beta tubulin heterodimers.</text>
        <dbReference type="EC" id="5.6.1.1"/>
    </reaction>
</comment>
<dbReference type="InterPro" id="IPR015415">
    <property type="entry name" value="Spast_Vps4_C"/>
</dbReference>
<gene>
    <name evidence="8" type="primary">KATNA1</name>
    <name evidence="11" type="ORF">ZOSMA_74G01210</name>
</gene>
<dbReference type="InterPro" id="IPR041569">
    <property type="entry name" value="AAA_lid_3"/>
</dbReference>
<evidence type="ECO:0000313" key="11">
    <source>
        <dbReference type="EMBL" id="KMZ58777.1"/>
    </source>
</evidence>
<evidence type="ECO:0000256" key="2">
    <source>
        <dbReference type="ARBA" id="ARBA00022490"/>
    </source>
</evidence>
<dbReference type="Pfam" id="PF21126">
    <property type="entry name" value="KATNA1_MIT"/>
    <property type="match status" value="1"/>
</dbReference>
<evidence type="ECO:0000256" key="4">
    <source>
        <dbReference type="ARBA" id="ARBA00022741"/>
    </source>
</evidence>
<evidence type="ECO:0000259" key="10">
    <source>
        <dbReference type="SMART" id="SM00382"/>
    </source>
</evidence>
<dbReference type="GO" id="GO:0005524">
    <property type="term" value="F:ATP binding"/>
    <property type="evidence" value="ECO:0007669"/>
    <property type="project" value="UniProtKB-KW"/>
</dbReference>
<keyword evidence="2 8" id="KW-0963">Cytoplasm</keyword>
<dbReference type="InterPro" id="IPR048611">
    <property type="entry name" value="KATNA1_MIT"/>
</dbReference>
<comment type="subcellular location">
    <subcellularLocation>
        <location evidence="1 8">Cytoplasm</location>
        <location evidence="1 8">Cytoskeleton</location>
    </subcellularLocation>
</comment>
<dbReference type="OrthoDB" id="191529at2759"/>
<dbReference type="GO" id="GO:0008568">
    <property type="term" value="F:microtubule severing ATPase activity"/>
    <property type="evidence" value="ECO:0000318"/>
    <property type="project" value="GO_Central"/>
</dbReference>
<keyword evidence="3 8" id="KW-0493">Microtubule</keyword>
<dbReference type="OMA" id="TAKMMPV"/>
<accession>A0A0K9NRS9</accession>
<protein>
    <recommendedName>
        <fullName evidence="8">Katanin p60 ATPase-containing subunit A1</fullName>
        <shortName evidence="8">Katanin p60 subunit A1</shortName>
        <ecNumber evidence="8">5.6.1.1</ecNumber>
    </recommendedName>
    <alternativeName>
        <fullName evidence="8">p60 katanin</fullName>
    </alternativeName>
</protein>
<keyword evidence="6 8" id="KW-0206">Cytoskeleton</keyword>
<keyword evidence="5 8" id="KW-0067">ATP-binding</keyword>
<dbReference type="HAMAP" id="MF_03023">
    <property type="entry name" value="Katanin_p60_A1"/>
    <property type="match status" value="1"/>
</dbReference>
<feature type="region of interest" description="Disordered" evidence="9">
    <location>
        <begin position="98"/>
        <end position="222"/>
    </location>
</feature>
<dbReference type="SMART" id="SM00382">
    <property type="entry name" value="AAA"/>
    <property type="match status" value="1"/>
</dbReference>
<dbReference type="Gene3D" id="3.40.50.300">
    <property type="entry name" value="P-loop containing nucleotide triphosphate hydrolases"/>
    <property type="match status" value="1"/>
</dbReference>
<dbReference type="Pfam" id="PF17862">
    <property type="entry name" value="AAA_lid_3"/>
    <property type="match status" value="1"/>
</dbReference>
<dbReference type="STRING" id="29655.A0A0K9NRS9"/>
<dbReference type="FunFam" id="3.40.50.300:FF:000159">
    <property type="entry name" value="Katanin p60 ATPase-containing subunit A1"/>
    <property type="match status" value="1"/>
</dbReference>
<evidence type="ECO:0000313" key="12">
    <source>
        <dbReference type="Proteomes" id="UP000036987"/>
    </source>
</evidence>
<dbReference type="InterPro" id="IPR003959">
    <property type="entry name" value="ATPase_AAA_core"/>
</dbReference>
<proteinExistence type="inferred from homology"/>
<dbReference type="Gene3D" id="1.10.8.60">
    <property type="match status" value="1"/>
</dbReference>
<feature type="compositionally biased region" description="Polar residues" evidence="9">
    <location>
        <begin position="196"/>
        <end position="205"/>
    </location>
</feature>
<keyword evidence="4 8" id="KW-0547">Nucleotide-binding</keyword>
<feature type="domain" description="AAA+ ATPase" evidence="10">
    <location>
        <begin position="275"/>
        <end position="418"/>
    </location>
</feature>
<dbReference type="FunFam" id="1.20.58.80:FF:000003">
    <property type="entry name" value="Katanin p60 ATPase-containing subunit A1"/>
    <property type="match status" value="1"/>
</dbReference>
<dbReference type="Proteomes" id="UP000036987">
    <property type="component" value="Unassembled WGS sequence"/>
</dbReference>
<dbReference type="InterPro" id="IPR050304">
    <property type="entry name" value="MT-severing_AAA_ATPase"/>
</dbReference>
<keyword evidence="7 8" id="KW-0413">Isomerase</keyword>
<evidence type="ECO:0000256" key="8">
    <source>
        <dbReference type="HAMAP-Rule" id="MF_03023"/>
    </source>
</evidence>
<dbReference type="InterPro" id="IPR027417">
    <property type="entry name" value="P-loop_NTPase"/>
</dbReference>
<keyword evidence="12" id="KW-1185">Reference proteome</keyword>
<dbReference type="EC" id="5.6.1.1" evidence="8"/>
<dbReference type="GO" id="GO:0005874">
    <property type="term" value="C:microtubule"/>
    <property type="evidence" value="ECO:0007669"/>
    <property type="project" value="UniProtKB-KW"/>
</dbReference>
<dbReference type="PANTHER" id="PTHR23074:SF19">
    <property type="entry name" value="KATANIN P60 ATPASE-CONTAINING SUBUNIT A1"/>
    <property type="match status" value="1"/>
</dbReference>
<evidence type="ECO:0000256" key="1">
    <source>
        <dbReference type="ARBA" id="ARBA00004245"/>
    </source>
</evidence>
<evidence type="ECO:0000256" key="7">
    <source>
        <dbReference type="ARBA" id="ARBA00023235"/>
    </source>
</evidence>
<evidence type="ECO:0000256" key="9">
    <source>
        <dbReference type="SAM" id="MobiDB-lite"/>
    </source>
</evidence>
<organism evidence="11 12">
    <name type="scientific">Zostera marina</name>
    <name type="common">Eelgrass</name>
    <dbReference type="NCBI Taxonomy" id="29655"/>
    <lineage>
        <taxon>Eukaryota</taxon>
        <taxon>Viridiplantae</taxon>
        <taxon>Streptophyta</taxon>
        <taxon>Embryophyta</taxon>
        <taxon>Tracheophyta</taxon>
        <taxon>Spermatophyta</taxon>
        <taxon>Magnoliopsida</taxon>
        <taxon>Liliopsida</taxon>
        <taxon>Zosteraceae</taxon>
        <taxon>Zostera</taxon>
    </lineage>
</organism>
<dbReference type="GO" id="GO:0016887">
    <property type="term" value="F:ATP hydrolysis activity"/>
    <property type="evidence" value="ECO:0000318"/>
    <property type="project" value="GO_Central"/>
</dbReference>
<feature type="compositionally biased region" description="Low complexity" evidence="9">
    <location>
        <begin position="112"/>
        <end position="123"/>
    </location>
</feature>
<dbReference type="InterPro" id="IPR003960">
    <property type="entry name" value="ATPase_AAA_CS"/>
</dbReference>
<feature type="binding site" evidence="8">
    <location>
        <begin position="283"/>
        <end position="290"/>
    </location>
    <ligand>
        <name>ATP</name>
        <dbReference type="ChEBI" id="CHEBI:30616"/>
    </ligand>
</feature>
<dbReference type="GO" id="GO:0005737">
    <property type="term" value="C:cytoplasm"/>
    <property type="evidence" value="ECO:0000318"/>
    <property type="project" value="GO_Central"/>
</dbReference>
<feature type="compositionally biased region" description="Basic and acidic residues" evidence="9">
    <location>
        <begin position="210"/>
        <end position="219"/>
    </location>
</feature>
<dbReference type="GO" id="GO:0051013">
    <property type="term" value="P:microtubule severing"/>
    <property type="evidence" value="ECO:0000318"/>
    <property type="project" value="GO_Central"/>
</dbReference>
<dbReference type="InterPro" id="IPR003593">
    <property type="entry name" value="AAA+_ATPase"/>
</dbReference>
<dbReference type="GO" id="GO:0005819">
    <property type="term" value="C:spindle"/>
    <property type="evidence" value="ECO:0000318"/>
    <property type="project" value="GO_Central"/>
</dbReference>
<evidence type="ECO:0000256" key="6">
    <source>
        <dbReference type="ARBA" id="ARBA00023212"/>
    </source>
</evidence>
<dbReference type="GO" id="GO:0008017">
    <property type="term" value="F:microtubule binding"/>
    <property type="evidence" value="ECO:0007669"/>
    <property type="project" value="UniProtKB-UniRule"/>
</dbReference>
<comment type="function">
    <text evidence="8">Severs microtubules in an ATP-dependent manner. Microtubule severing may promote rapid reorganization of cellular microtubule arrays.</text>
</comment>
<dbReference type="Pfam" id="PF00004">
    <property type="entry name" value="AAA"/>
    <property type="match status" value="1"/>
</dbReference>
<comment type="caution">
    <text evidence="11">The sequence shown here is derived from an EMBL/GenBank/DDBJ whole genome shotgun (WGS) entry which is preliminary data.</text>
</comment>
<dbReference type="PROSITE" id="PS00674">
    <property type="entry name" value="AAA"/>
    <property type="match status" value="1"/>
</dbReference>